<feature type="transmembrane region" description="Helical" evidence="1">
    <location>
        <begin position="238"/>
        <end position="260"/>
    </location>
</feature>
<reference evidence="2 3" key="1">
    <citation type="submission" date="2016-10" db="EMBL/GenBank/DDBJ databases">
        <authorList>
            <person name="de Groot N.N."/>
        </authorList>
    </citation>
    <scope>NUCLEOTIDE SEQUENCE [LARGE SCALE GENOMIC DNA]</scope>
    <source>
        <strain evidence="2 3">DSM 12271</strain>
    </source>
</reference>
<keyword evidence="1" id="KW-1133">Transmembrane helix</keyword>
<feature type="transmembrane region" description="Helical" evidence="1">
    <location>
        <begin position="48"/>
        <end position="65"/>
    </location>
</feature>
<feature type="transmembrane region" description="Helical" evidence="1">
    <location>
        <begin position="280"/>
        <end position="300"/>
    </location>
</feature>
<evidence type="ECO:0000313" key="2">
    <source>
        <dbReference type="EMBL" id="SFB25777.1"/>
    </source>
</evidence>
<keyword evidence="1" id="KW-0812">Transmembrane</keyword>
<feature type="transmembrane region" description="Helical" evidence="1">
    <location>
        <begin position="138"/>
        <end position="158"/>
    </location>
</feature>
<dbReference type="OrthoDB" id="92225at2"/>
<name>A0A1I0ZJZ4_9CLOT</name>
<dbReference type="AlphaFoldDB" id="A0A1I0ZJZ4"/>
<feature type="transmembrane region" description="Helical" evidence="1">
    <location>
        <begin position="165"/>
        <end position="183"/>
    </location>
</feature>
<protein>
    <submittedName>
        <fullName evidence="2">Uncharacterized protein</fullName>
    </submittedName>
</protein>
<feature type="transmembrane region" description="Helical" evidence="1">
    <location>
        <begin position="189"/>
        <end position="210"/>
    </location>
</feature>
<feature type="transmembrane region" description="Helical" evidence="1">
    <location>
        <begin position="369"/>
        <end position="397"/>
    </location>
</feature>
<evidence type="ECO:0000313" key="3">
    <source>
        <dbReference type="Proteomes" id="UP000198619"/>
    </source>
</evidence>
<feature type="transmembrane region" description="Helical" evidence="1">
    <location>
        <begin position="6"/>
        <end position="28"/>
    </location>
</feature>
<organism evidence="2 3">
    <name type="scientific">Clostridium frigidicarnis</name>
    <dbReference type="NCBI Taxonomy" id="84698"/>
    <lineage>
        <taxon>Bacteria</taxon>
        <taxon>Bacillati</taxon>
        <taxon>Bacillota</taxon>
        <taxon>Clostridia</taxon>
        <taxon>Eubacteriales</taxon>
        <taxon>Clostridiaceae</taxon>
        <taxon>Clostridium</taxon>
    </lineage>
</organism>
<dbReference type="STRING" id="84698.SAMN04488528_102217"/>
<keyword evidence="3" id="KW-1185">Reference proteome</keyword>
<proteinExistence type="predicted"/>
<feature type="transmembrane region" description="Helical" evidence="1">
    <location>
        <begin position="409"/>
        <end position="431"/>
    </location>
</feature>
<dbReference type="Proteomes" id="UP000198619">
    <property type="component" value="Unassembled WGS sequence"/>
</dbReference>
<dbReference type="Pfam" id="PF10797">
    <property type="entry name" value="YhfT"/>
    <property type="match status" value="1"/>
</dbReference>
<sequence>MNNFLPMFVMMALCAVTTLMASKGIAVFNDATRPMVLEHREKRLTRSALGTSAFAFGIGYILGFIPQSIATGVIIIHVVLLGTDIIGAYIPENKYQTPISLVAGAAYGVVMAFGIPVIEKLFDMLPYNFLTQLGQVSSVILVAFAVFPCLVVSLQYGWKKGVTTFGITILAQILVSQFGIFTLNNGQKIVINANAMALFAGMVVMIFFAIRDKREATNTQATLVSLFAERIKHIKKNWYLFALSGGLIALSSALIITAESPMSAPLYQSGDFNSAAITEIARVIGFIPLVVTTGIATGVYSPAGVKMVFVIGSLSALAGNPILALIFGACWMTMEVFLLDSFAKVLDKFPGVKDCGDQIRTAITKVLEVALLVGGITAAAAIAPTWGAMFVVGLYVLNNTFKKKIVSLAIGPVGAILVGIISNILVMLNLMNIPG</sequence>
<gene>
    <name evidence="2" type="ORF">SAMN04488528_102217</name>
</gene>
<keyword evidence="1" id="KW-0472">Membrane</keyword>
<dbReference type="InterPro" id="IPR019733">
    <property type="entry name" value="Uncharacterised_YhfT"/>
</dbReference>
<evidence type="ECO:0000256" key="1">
    <source>
        <dbReference type="SAM" id="Phobius"/>
    </source>
</evidence>
<feature type="transmembrane region" description="Helical" evidence="1">
    <location>
        <begin position="71"/>
        <end position="90"/>
    </location>
</feature>
<feature type="transmembrane region" description="Helical" evidence="1">
    <location>
        <begin position="307"/>
        <end position="334"/>
    </location>
</feature>
<accession>A0A1I0ZJZ4</accession>
<feature type="transmembrane region" description="Helical" evidence="1">
    <location>
        <begin position="99"/>
        <end position="118"/>
    </location>
</feature>
<dbReference type="EMBL" id="FOKI01000022">
    <property type="protein sequence ID" value="SFB25777.1"/>
    <property type="molecule type" value="Genomic_DNA"/>
</dbReference>
<dbReference type="RefSeq" id="WP_090042033.1">
    <property type="nucleotide sequence ID" value="NZ_FOKI01000022.1"/>
</dbReference>